<evidence type="ECO:0000313" key="1">
    <source>
        <dbReference type="EMBL" id="GAA55237.1"/>
    </source>
</evidence>
<gene>
    <name evidence="1" type="ORF">CLF_107437</name>
</gene>
<evidence type="ECO:0000313" key="2">
    <source>
        <dbReference type="Proteomes" id="UP000008909"/>
    </source>
</evidence>
<dbReference type="AlphaFoldDB" id="G7YQK7"/>
<protein>
    <submittedName>
        <fullName evidence="1">Uncharacterized protein</fullName>
    </submittedName>
</protein>
<dbReference type="Proteomes" id="UP000008909">
    <property type="component" value="Unassembled WGS sequence"/>
</dbReference>
<reference evidence="1" key="1">
    <citation type="journal article" date="2011" name="Genome Biol.">
        <title>The draft genome of the carcinogenic human liver fluke Clonorchis sinensis.</title>
        <authorList>
            <person name="Wang X."/>
            <person name="Chen W."/>
            <person name="Huang Y."/>
            <person name="Sun J."/>
            <person name="Men J."/>
            <person name="Liu H."/>
            <person name="Luo F."/>
            <person name="Guo L."/>
            <person name="Lv X."/>
            <person name="Deng C."/>
            <person name="Zhou C."/>
            <person name="Fan Y."/>
            <person name="Li X."/>
            <person name="Huang L."/>
            <person name="Hu Y."/>
            <person name="Liang C."/>
            <person name="Hu X."/>
            <person name="Xu J."/>
            <person name="Yu X."/>
        </authorList>
    </citation>
    <scope>NUCLEOTIDE SEQUENCE [LARGE SCALE GENOMIC DNA]</scope>
    <source>
        <strain evidence="1">Henan</strain>
    </source>
</reference>
<proteinExistence type="predicted"/>
<name>G7YQK7_CLOSI</name>
<dbReference type="EMBL" id="DF143983">
    <property type="protein sequence ID" value="GAA55237.1"/>
    <property type="molecule type" value="Genomic_DNA"/>
</dbReference>
<keyword evidence="2" id="KW-1185">Reference proteome</keyword>
<organism evidence="1 2">
    <name type="scientific">Clonorchis sinensis</name>
    <name type="common">Chinese liver fluke</name>
    <dbReference type="NCBI Taxonomy" id="79923"/>
    <lineage>
        <taxon>Eukaryota</taxon>
        <taxon>Metazoa</taxon>
        <taxon>Spiralia</taxon>
        <taxon>Lophotrochozoa</taxon>
        <taxon>Platyhelminthes</taxon>
        <taxon>Trematoda</taxon>
        <taxon>Digenea</taxon>
        <taxon>Opisthorchiida</taxon>
        <taxon>Opisthorchiata</taxon>
        <taxon>Opisthorchiidae</taxon>
        <taxon>Clonorchis</taxon>
    </lineage>
</organism>
<sequence>MDSSVVWAVGSCPDWSRSALSLNSVSRLHSSTGTRMEIDVYLDPRTNDSSDSTVSRSHKHKSSTCRRFVFAVVHLAHQKLNPTELDTRLNPPTPLQLCFAMRRSIDSSIIDNYGDLSGARILSYDLLLCRKNPTTDTHLKTQNLTWSLVLSVPGPHIPQLLSSLSFITAQGGGDELLGLLLDSTGLNKSDCILYVDVIGVYRTLFELPLDNFVEEKKLLKAD</sequence>
<reference key="2">
    <citation type="submission" date="2011-10" db="EMBL/GenBank/DDBJ databases">
        <title>The genome and transcriptome sequence of Clonorchis sinensis provide insights into the carcinogenic liver fluke.</title>
        <authorList>
            <person name="Wang X."/>
            <person name="Huang Y."/>
            <person name="Chen W."/>
            <person name="Liu H."/>
            <person name="Guo L."/>
            <person name="Chen Y."/>
            <person name="Luo F."/>
            <person name="Zhou W."/>
            <person name="Sun J."/>
            <person name="Mao Q."/>
            <person name="Liang P."/>
            <person name="Zhou C."/>
            <person name="Tian Y."/>
            <person name="Men J."/>
            <person name="Lv X."/>
            <person name="Huang L."/>
            <person name="Zhou J."/>
            <person name="Hu Y."/>
            <person name="Li R."/>
            <person name="Zhang F."/>
            <person name="Lei H."/>
            <person name="Li X."/>
            <person name="Hu X."/>
            <person name="Liang C."/>
            <person name="Xu J."/>
            <person name="Wu Z."/>
            <person name="Yu X."/>
        </authorList>
    </citation>
    <scope>NUCLEOTIDE SEQUENCE</scope>
    <source>
        <strain>Henan</strain>
    </source>
</reference>
<accession>G7YQK7</accession>